<sequence>TVGPGDLKKWITDPYGGEVIGNKMYGRGVMDSKGGGTASVVVALEAIIKSGIKLKGDVSIVGTVGEEVGGALGMVHMVEKGLIDPDICVYCVHSDMEIKAYFKGV</sequence>
<feature type="non-terminal residue" evidence="2">
    <location>
        <position position="1"/>
    </location>
</feature>
<organism evidence="2">
    <name type="scientific">marine sediment metagenome</name>
    <dbReference type="NCBI Taxonomy" id="412755"/>
    <lineage>
        <taxon>unclassified sequences</taxon>
        <taxon>metagenomes</taxon>
        <taxon>ecological metagenomes</taxon>
    </lineage>
</organism>
<dbReference type="PANTHER" id="PTHR43808">
    <property type="entry name" value="ACETYLORNITHINE DEACETYLASE"/>
    <property type="match status" value="1"/>
</dbReference>
<dbReference type="Gene3D" id="3.40.630.10">
    <property type="entry name" value="Zn peptidases"/>
    <property type="match status" value="1"/>
</dbReference>
<name>X1UYP7_9ZZZZ</name>
<evidence type="ECO:0000256" key="1">
    <source>
        <dbReference type="ARBA" id="ARBA00022833"/>
    </source>
</evidence>
<proteinExistence type="predicted"/>
<dbReference type="EMBL" id="BARW01041129">
    <property type="protein sequence ID" value="GAJ22638.1"/>
    <property type="molecule type" value="Genomic_DNA"/>
</dbReference>
<protein>
    <recommendedName>
        <fullName evidence="3">Peptidase M20 dimerisation domain-containing protein</fullName>
    </recommendedName>
</protein>
<dbReference type="Pfam" id="PF01546">
    <property type="entry name" value="Peptidase_M20"/>
    <property type="match status" value="1"/>
</dbReference>
<keyword evidence="1" id="KW-0862">Zinc</keyword>
<dbReference type="SUPFAM" id="SSF53187">
    <property type="entry name" value="Zn-dependent exopeptidases"/>
    <property type="match status" value="1"/>
</dbReference>
<accession>X1UYP7</accession>
<dbReference type="InterPro" id="IPR050072">
    <property type="entry name" value="Peptidase_M20A"/>
</dbReference>
<gene>
    <name evidence="2" type="ORF">S12H4_61768</name>
</gene>
<comment type="caution">
    <text evidence="2">The sequence shown here is derived from an EMBL/GenBank/DDBJ whole genome shotgun (WGS) entry which is preliminary data.</text>
</comment>
<evidence type="ECO:0000313" key="2">
    <source>
        <dbReference type="EMBL" id="GAJ22638.1"/>
    </source>
</evidence>
<dbReference type="AlphaFoldDB" id="X1UYP7"/>
<reference evidence="2" key="1">
    <citation type="journal article" date="2014" name="Front. Microbiol.">
        <title>High frequency of phylogenetically diverse reductive dehalogenase-homologous genes in deep subseafloor sedimentary metagenomes.</title>
        <authorList>
            <person name="Kawai M."/>
            <person name="Futagami T."/>
            <person name="Toyoda A."/>
            <person name="Takaki Y."/>
            <person name="Nishi S."/>
            <person name="Hori S."/>
            <person name="Arai W."/>
            <person name="Tsubouchi T."/>
            <person name="Morono Y."/>
            <person name="Uchiyama I."/>
            <person name="Ito T."/>
            <person name="Fujiyama A."/>
            <person name="Inagaki F."/>
            <person name="Takami H."/>
        </authorList>
    </citation>
    <scope>NUCLEOTIDE SEQUENCE</scope>
    <source>
        <strain evidence="2">Expedition CK06-06</strain>
    </source>
</reference>
<evidence type="ECO:0008006" key="3">
    <source>
        <dbReference type="Google" id="ProtNLM"/>
    </source>
</evidence>
<feature type="non-terminal residue" evidence="2">
    <location>
        <position position="105"/>
    </location>
</feature>
<dbReference type="PANTHER" id="PTHR43808:SF8">
    <property type="entry name" value="PEPTIDASE M20 DIMERISATION DOMAIN-CONTAINING PROTEIN"/>
    <property type="match status" value="1"/>
</dbReference>
<dbReference type="InterPro" id="IPR002933">
    <property type="entry name" value="Peptidase_M20"/>
</dbReference>
<dbReference type="GO" id="GO:0016787">
    <property type="term" value="F:hydrolase activity"/>
    <property type="evidence" value="ECO:0007669"/>
    <property type="project" value="InterPro"/>
</dbReference>